<sequence>MSGELSAIEKRALRRRMRLEQNAGKRLETIFTGTGLPTPPVVEEPLPTAVTGTAEDTPIRKEPVTSSKKEAPESPEIKTEEKTLPENTEKAKPPAEPRKRTKKENPNLQLKRDAIESIKNARMKSQCSARGIDKLMSLRLIIAFICSVVFVSSGFDQNVIIALFVSDLVVILYTAANPPEANEPTLVLFAFLSKLQRVISFFRLLFSFIKIFSVFMFFTVVCTLAQTIQY</sequence>
<reference evidence="3" key="1">
    <citation type="submission" date="2021-01" db="EMBL/GenBank/DDBJ databases">
        <authorList>
            <person name="Corre E."/>
            <person name="Pelletier E."/>
            <person name="Niang G."/>
            <person name="Scheremetjew M."/>
            <person name="Finn R."/>
            <person name="Kale V."/>
            <person name="Holt S."/>
            <person name="Cochrane G."/>
            <person name="Meng A."/>
            <person name="Brown T."/>
            <person name="Cohen L."/>
        </authorList>
    </citation>
    <scope>NUCLEOTIDE SEQUENCE</scope>
    <source>
        <strain evidence="3">DIVA3 518/3/11/1/6</strain>
    </source>
</reference>
<evidence type="ECO:0000256" key="2">
    <source>
        <dbReference type="SAM" id="Phobius"/>
    </source>
</evidence>
<feature type="transmembrane region" description="Helical" evidence="2">
    <location>
        <begin position="136"/>
        <end position="153"/>
    </location>
</feature>
<organism evidence="3">
    <name type="scientific">Vannella robusta</name>
    <dbReference type="NCBI Taxonomy" id="1487602"/>
    <lineage>
        <taxon>Eukaryota</taxon>
        <taxon>Amoebozoa</taxon>
        <taxon>Discosea</taxon>
        <taxon>Flabellinia</taxon>
        <taxon>Vannellidae</taxon>
        <taxon>Vannella</taxon>
    </lineage>
</organism>
<keyword evidence="2" id="KW-0472">Membrane</keyword>
<proteinExistence type="predicted"/>
<feature type="transmembrane region" description="Helical" evidence="2">
    <location>
        <begin position="159"/>
        <end position="176"/>
    </location>
</feature>
<accession>A0A7S4MRJ2</accession>
<feature type="transmembrane region" description="Helical" evidence="2">
    <location>
        <begin position="204"/>
        <end position="228"/>
    </location>
</feature>
<feature type="region of interest" description="Disordered" evidence="1">
    <location>
        <begin position="20"/>
        <end position="111"/>
    </location>
</feature>
<name>A0A7S4MRJ2_9EUKA</name>
<dbReference type="AlphaFoldDB" id="A0A7S4MRJ2"/>
<dbReference type="EMBL" id="HBKP01023750">
    <property type="protein sequence ID" value="CAE2238596.1"/>
    <property type="molecule type" value="Transcribed_RNA"/>
</dbReference>
<keyword evidence="2" id="KW-1133">Transmembrane helix</keyword>
<evidence type="ECO:0000313" key="3">
    <source>
        <dbReference type="EMBL" id="CAE2238596.1"/>
    </source>
</evidence>
<protein>
    <submittedName>
        <fullName evidence="3">Uncharacterized protein</fullName>
    </submittedName>
</protein>
<gene>
    <name evidence="3" type="ORF">VSP0166_LOCUS16582</name>
</gene>
<keyword evidence="2" id="KW-0812">Transmembrane</keyword>
<feature type="compositionally biased region" description="Basic and acidic residues" evidence="1">
    <location>
        <begin position="57"/>
        <end position="98"/>
    </location>
</feature>
<evidence type="ECO:0000256" key="1">
    <source>
        <dbReference type="SAM" id="MobiDB-lite"/>
    </source>
</evidence>